<evidence type="ECO:0000313" key="4">
    <source>
        <dbReference type="EMBL" id="KAH0226426.1"/>
    </source>
</evidence>
<dbReference type="OrthoDB" id="3941620at2759"/>
<dbReference type="EMBL" id="JAHFYH010000012">
    <property type="protein sequence ID" value="KAH0226426.1"/>
    <property type="molecule type" value="Genomic_DNA"/>
</dbReference>
<protein>
    <submittedName>
        <fullName evidence="4">Uncharacterized protein</fullName>
    </submittedName>
</protein>
<keyword evidence="3" id="KW-1133">Transmembrane helix</keyword>
<evidence type="ECO:0000313" key="5">
    <source>
        <dbReference type="Proteomes" id="UP000767238"/>
    </source>
</evidence>
<name>A0A9P8GJR0_AURME</name>
<gene>
    <name evidence="4" type="ORF">KCV03_g2608</name>
</gene>
<feature type="coiled-coil region" evidence="1">
    <location>
        <begin position="231"/>
        <end position="299"/>
    </location>
</feature>
<feature type="transmembrane region" description="Helical" evidence="3">
    <location>
        <begin position="112"/>
        <end position="134"/>
    </location>
</feature>
<feature type="compositionally biased region" description="Pro residues" evidence="2">
    <location>
        <begin position="404"/>
        <end position="423"/>
    </location>
</feature>
<evidence type="ECO:0000256" key="2">
    <source>
        <dbReference type="SAM" id="MobiDB-lite"/>
    </source>
</evidence>
<evidence type="ECO:0000256" key="1">
    <source>
        <dbReference type="SAM" id="Coils"/>
    </source>
</evidence>
<reference evidence="4" key="2">
    <citation type="submission" date="2021-08" db="EMBL/GenBank/DDBJ databases">
        <authorList>
            <person name="Gostincar C."/>
            <person name="Sun X."/>
            <person name="Song Z."/>
            <person name="Gunde-Cimerman N."/>
        </authorList>
    </citation>
    <scope>NUCLEOTIDE SEQUENCE</scope>
    <source>
        <strain evidence="4">EXF-8016</strain>
    </source>
</reference>
<accession>A0A9P8GJR0</accession>
<dbReference type="Proteomes" id="UP000767238">
    <property type="component" value="Unassembled WGS sequence"/>
</dbReference>
<feature type="non-terminal residue" evidence="4">
    <location>
        <position position="458"/>
    </location>
</feature>
<keyword evidence="1" id="KW-0175">Coiled coil</keyword>
<evidence type="ECO:0000256" key="3">
    <source>
        <dbReference type="SAM" id="Phobius"/>
    </source>
</evidence>
<keyword evidence="3" id="KW-0472">Membrane</keyword>
<comment type="caution">
    <text evidence="4">The sequence shown here is derived from an EMBL/GenBank/DDBJ whole genome shotgun (WGS) entry which is preliminary data.</text>
</comment>
<feature type="region of interest" description="Disordered" evidence="2">
    <location>
        <begin position="397"/>
        <end position="458"/>
    </location>
</feature>
<organism evidence="4 5">
    <name type="scientific">Aureobasidium melanogenum</name>
    <name type="common">Aureobasidium pullulans var. melanogenum</name>
    <dbReference type="NCBI Taxonomy" id="46634"/>
    <lineage>
        <taxon>Eukaryota</taxon>
        <taxon>Fungi</taxon>
        <taxon>Dikarya</taxon>
        <taxon>Ascomycota</taxon>
        <taxon>Pezizomycotina</taxon>
        <taxon>Dothideomycetes</taxon>
        <taxon>Dothideomycetidae</taxon>
        <taxon>Dothideales</taxon>
        <taxon>Saccotheciaceae</taxon>
        <taxon>Aureobasidium</taxon>
    </lineage>
</organism>
<feature type="transmembrane region" description="Helical" evidence="3">
    <location>
        <begin position="89"/>
        <end position="106"/>
    </location>
</feature>
<keyword evidence="3" id="KW-0812">Transmembrane</keyword>
<proteinExistence type="predicted"/>
<dbReference type="AlphaFoldDB" id="A0A9P8GJR0"/>
<sequence length="458" mass="49450">MVNFNAIITLLVGITTFFTDNLPDARIFTSWSQKLLAAPVQTHFESVTIITPVTFTTTFTTAIPAFTSSIAPPGNELAIVKNTLPSGDISFFAALKEIICVLYALLRLPTDAATLVSALFFASLLLALVICFFASSSPAMKPEDLIYLEAQVNQKDELLQKLRTSYAADRADLLRRLQVQRDEADERLSDASAQHSSALATKDQEIRELRSDLAFADLREEGARLKASDEVIKLRKEIGHLQCKLDSLERELDAQEELVAGAEEAQEKVKVAEERALAAAQEALEANQKSEAAKKAQEKVKVAGERTLAAARKNAQTAIDEVRGKAERAYDALRVEEFKVRDRDQELKALKKEMEKLKAGVAVGAAASDPMPPILQSVSTASQADELRARIETAGSLASGPRPMFGPAPPAVIVPPVAAPKPSAPAGQSGVRSSRRGGRQPAGPFAPIRWGANSKRGA</sequence>
<reference evidence="4" key="1">
    <citation type="journal article" date="2021" name="J Fungi (Basel)">
        <title>Virulence traits and population genomics of the black yeast Aureobasidium melanogenum.</title>
        <authorList>
            <person name="Cernosa A."/>
            <person name="Sun X."/>
            <person name="Gostincar C."/>
            <person name="Fang C."/>
            <person name="Gunde-Cimerman N."/>
            <person name="Song Z."/>
        </authorList>
    </citation>
    <scope>NUCLEOTIDE SEQUENCE</scope>
    <source>
        <strain evidence="4">EXF-8016</strain>
    </source>
</reference>